<dbReference type="HOGENOM" id="CLU_2731458_0_0_9"/>
<comment type="caution">
    <text evidence="1">The sequence shown here is derived from an EMBL/GenBank/DDBJ whole genome shotgun (WGS) entry which is preliminary data.</text>
</comment>
<proteinExistence type="predicted"/>
<sequence length="67" mass="7821">MMLHEVLEGYKKGQFKEGDVFQYRNSPNVKATLKAGSMVWDDDKLPVSCKDIFQDVWTNQEQEIQII</sequence>
<name>R8MP74_BACCX</name>
<dbReference type="EMBL" id="AHFE01000054">
    <property type="protein sequence ID" value="EOP36175.1"/>
    <property type="molecule type" value="Genomic_DNA"/>
</dbReference>
<dbReference type="Proteomes" id="UP000014020">
    <property type="component" value="Unassembled WGS sequence"/>
</dbReference>
<reference evidence="2" key="1">
    <citation type="submission" date="2012-12" db="EMBL/GenBank/DDBJ databases">
        <title>The genome sequence of Bacillus cereus VD146.</title>
        <authorList>
            <consortium name="The Broad Institute Genome Sequencing Platform"/>
            <consortium name="The Broad Institute Genome Sequencing Center for Infectious Disease"/>
            <person name="Feldgarden M."/>
            <person name="Van der Auwera G.A."/>
            <person name="Mahillon J."/>
            <person name="Duprez V."/>
            <person name="Timmery S."/>
            <person name="Mattelet C."/>
            <person name="Dierick K."/>
            <person name="Sun M."/>
            <person name="Yu Z."/>
            <person name="Zhu L."/>
            <person name="Hu X."/>
            <person name="Shank E.B."/>
            <person name="Swiecicka I."/>
            <person name="Hansen B.M."/>
            <person name="Andrup L."/>
            <person name="Walker B."/>
            <person name="Young S.K."/>
            <person name="Zeng Q."/>
            <person name="Gargeya S."/>
            <person name="Fitzgerald M."/>
            <person name="Haas B."/>
            <person name="Abouelleil A."/>
            <person name="Alvarado L."/>
            <person name="Arachchi H.M."/>
            <person name="Berlin A.M."/>
            <person name="Chapman S.B."/>
            <person name="Dewar J."/>
            <person name="Goldberg J."/>
            <person name="Griggs A."/>
            <person name="Gujja S."/>
            <person name="Hansen M."/>
            <person name="Howarth C."/>
            <person name="Imamovic A."/>
            <person name="Larimer J."/>
            <person name="McCowan C."/>
            <person name="Murphy C."/>
            <person name="Neiman D."/>
            <person name="Pearson M."/>
            <person name="Priest M."/>
            <person name="Roberts A."/>
            <person name="Saif S."/>
            <person name="Shea T."/>
            <person name="Sisk P."/>
            <person name="Sykes S."/>
            <person name="Wortman J."/>
            <person name="Nusbaum C."/>
            <person name="Birren B."/>
        </authorList>
    </citation>
    <scope>NUCLEOTIDE SEQUENCE [LARGE SCALE GENOMIC DNA]</scope>
    <source>
        <strain evidence="2">VD146</strain>
    </source>
</reference>
<gene>
    <name evidence="1" type="ORF">IK1_02922</name>
</gene>
<organism evidence="1 2">
    <name type="scientific">Bacillus cereus (strain VD146)</name>
    <dbReference type="NCBI Taxonomy" id="1053236"/>
    <lineage>
        <taxon>Bacteria</taxon>
        <taxon>Bacillati</taxon>
        <taxon>Bacillota</taxon>
        <taxon>Bacilli</taxon>
        <taxon>Bacillales</taxon>
        <taxon>Bacillaceae</taxon>
        <taxon>Bacillus</taxon>
        <taxon>Bacillus cereus group</taxon>
    </lineage>
</organism>
<evidence type="ECO:0000313" key="2">
    <source>
        <dbReference type="Proteomes" id="UP000014020"/>
    </source>
</evidence>
<dbReference type="RefSeq" id="WP_016120691.1">
    <property type="nucleotide sequence ID" value="NZ_KB976677.1"/>
</dbReference>
<dbReference type="PATRIC" id="fig|1053236.3.peg.4359"/>
<accession>R8MP74</accession>
<dbReference type="AlphaFoldDB" id="R8MP74"/>
<protein>
    <submittedName>
        <fullName evidence="1">Uncharacterized protein</fullName>
    </submittedName>
</protein>
<evidence type="ECO:0000313" key="1">
    <source>
        <dbReference type="EMBL" id="EOP36175.1"/>
    </source>
</evidence>